<feature type="region of interest" description="N-terminal hotdog fold" evidence="3">
    <location>
        <begin position="527"/>
        <end position="655"/>
    </location>
</feature>
<dbReference type="eggNOG" id="COG1028">
    <property type="taxonomic scope" value="Bacteria"/>
</dbReference>
<organism evidence="6 9">
    <name type="scientific">Actinopolyspora erythraea</name>
    <dbReference type="NCBI Taxonomy" id="414996"/>
    <lineage>
        <taxon>Bacteria</taxon>
        <taxon>Bacillati</taxon>
        <taxon>Actinomycetota</taxon>
        <taxon>Actinomycetes</taxon>
        <taxon>Actinopolysporales</taxon>
        <taxon>Actinopolysporaceae</taxon>
        <taxon>Actinopolyspora</taxon>
    </lineage>
</organism>
<feature type="active site" description="Proton acceptor; for dehydratase activity" evidence="3">
    <location>
        <position position="560"/>
    </location>
</feature>
<evidence type="ECO:0000313" key="7">
    <source>
        <dbReference type="EMBL" id="KGI79490.1"/>
    </source>
</evidence>
<keyword evidence="8" id="KW-1185">Reference proteome</keyword>
<dbReference type="Gene3D" id="3.40.50.720">
    <property type="entry name" value="NAD(P)-binding Rossmann-like Domain"/>
    <property type="match status" value="1"/>
</dbReference>
<dbReference type="OrthoDB" id="4490964at2"/>
<dbReference type="EMBL" id="JPMV01000044">
    <property type="protein sequence ID" value="KGI79490.1"/>
    <property type="molecule type" value="Genomic_DNA"/>
</dbReference>
<dbReference type="GO" id="GO:0004312">
    <property type="term" value="F:fatty acid synthase activity"/>
    <property type="evidence" value="ECO:0007669"/>
    <property type="project" value="TreeGrafter"/>
</dbReference>
<keyword evidence="1" id="KW-0596">Phosphopantetheine</keyword>
<dbReference type="InterPro" id="IPR013968">
    <property type="entry name" value="PKS_KR"/>
</dbReference>
<dbReference type="Gene3D" id="3.10.129.110">
    <property type="entry name" value="Polyketide synthase dehydratase"/>
    <property type="match status" value="1"/>
</dbReference>
<proteinExistence type="predicted"/>
<dbReference type="GO" id="GO:0006633">
    <property type="term" value="P:fatty acid biosynthetic process"/>
    <property type="evidence" value="ECO:0007669"/>
    <property type="project" value="TreeGrafter"/>
</dbReference>
<dbReference type="HOGENOM" id="CLU_006820_0_0_11"/>
<evidence type="ECO:0000256" key="3">
    <source>
        <dbReference type="PROSITE-ProRule" id="PRU01363"/>
    </source>
</evidence>
<accession>A0A099D2H0</accession>
<dbReference type="Proteomes" id="UP000215043">
    <property type="component" value="Chromosome"/>
</dbReference>
<name>A0A099D2H0_9ACTN</name>
<dbReference type="PANTHER" id="PTHR43775">
    <property type="entry name" value="FATTY ACID SYNTHASE"/>
    <property type="match status" value="1"/>
</dbReference>
<dbReference type="Pfam" id="PF08659">
    <property type="entry name" value="KR"/>
    <property type="match status" value="1"/>
</dbReference>
<dbReference type="Proteomes" id="UP000029737">
    <property type="component" value="Unassembled WGS sequence"/>
</dbReference>
<dbReference type="SMART" id="SM00822">
    <property type="entry name" value="PKS_KR"/>
    <property type="match status" value="1"/>
</dbReference>
<dbReference type="PANTHER" id="PTHR43775:SF37">
    <property type="entry name" value="SI:DKEY-61P9.11"/>
    <property type="match status" value="1"/>
</dbReference>
<feature type="region of interest" description="Disordered" evidence="4">
    <location>
        <begin position="659"/>
        <end position="678"/>
    </location>
</feature>
<evidence type="ECO:0000313" key="6">
    <source>
        <dbReference type="EMBL" id="ASU79695.1"/>
    </source>
</evidence>
<dbReference type="GO" id="GO:0071770">
    <property type="term" value="P:DIM/DIP cell wall layer assembly"/>
    <property type="evidence" value="ECO:0007669"/>
    <property type="project" value="TreeGrafter"/>
</dbReference>
<evidence type="ECO:0000313" key="8">
    <source>
        <dbReference type="Proteomes" id="UP000029737"/>
    </source>
</evidence>
<dbReference type="GO" id="GO:0005737">
    <property type="term" value="C:cytoplasm"/>
    <property type="evidence" value="ECO:0007669"/>
    <property type="project" value="TreeGrafter"/>
</dbReference>
<evidence type="ECO:0000256" key="2">
    <source>
        <dbReference type="ARBA" id="ARBA00022553"/>
    </source>
</evidence>
<dbReference type="AlphaFoldDB" id="A0A099D2H0"/>
<reference evidence="6 9" key="2">
    <citation type="submission" date="2017-08" db="EMBL/GenBank/DDBJ databases">
        <title>The complete genome sequence of moderately halophilic actinomycete Actinopolyspora erythraea YIM 90600, the producer of novel erythromycin, novel actinopolysporins A-C and tubercidin.</title>
        <authorList>
            <person name="Yin M."/>
            <person name="Tang S."/>
        </authorList>
    </citation>
    <scope>NUCLEOTIDE SEQUENCE [LARGE SCALE GENOMIC DNA]</scope>
    <source>
        <strain evidence="6 9">YIM 90600</strain>
    </source>
</reference>
<dbReference type="Pfam" id="PF21089">
    <property type="entry name" value="PKS_DH_N"/>
    <property type="match status" value="1"/>
</dbReference>
<feature type="region of interest" description="C-terminal hotdog fold" evidence="3">
    <location>
        <begin position="675"/>
        <end position="831"/>
    </location>
</feature>
<dbReference type="InterPro" id="IPR049552">
    <property type="entry name" value="PKS_DH_N"/>
</dbReference>
<dbReference type="GO" id="GO:0005886">
    <property type="term" value="C:plasma membrane"/>
    <property type="evidence" value="ECO:0007669"/>
    <property type="project" value="TreeGrafter"/>
</dbReference>
<evidence type="ECO:0000256" key="1">
    <source>
        <dbReference type="ARBA" id="ARBA00022450"/>
    </source>
</evidence>
<evidence type="ECO:0000313" key="9">
    <source>
        <dbReference type="Proteomes" id="UP000215043"/>
    </source>
</evidence>
<dbReference type="InterPro" id="IPR050091">
    <property type="entry name" value="PKS_NRPS_Biosynth_Enz"/>
</dbReference>
<evidence type="ECO:0000256" key="4">
    <source>
        <dbReference type="SAM" id="MobiDB-lite"/>
    </source>
</evidence>
<keyword evidence="2" id="KW-0597">Phosphoprotein</keyword>
<feature type="region of interest" description="Disordered" evidence="4">
    <location>
        <begin position="65"/>
        <end position="84"/>
    </location>
</feature>
<dbReference type="InterPro" id="IPR036291">
    <property type="entry name" value="NAD(P)-bd_dom_sf"/>
</dbReference>
<dbReference type="SUPFAM" id="SSF51735">
    <property type="entry name" value="NAD(P)-binding Rossmann-fold domains"/>
    <property type="match status" value="1"/>
</dbReference>
<dbReference type="InterPro" id="IPR057326">
    <property type="entry name" value="KR_dom"/>
</dbReference>
<protein>
    <recommendedName>
        <fullName evidence="5">PKS/mFAS DH domain-containing protein</fullName>
    </recommendedName>
</protein>
<gene>
    <name evidence="6" type="ORF">CDG81_17060</name>
    <name evidence="7" type="ORF">IL38_23040</name>
</gene>
<dbReference type="EMBL" id="CP022752">
    <property type="protein sequence ID" value="ASU79695.1"/>
    <property type="molecule type" value="Genomic_DNA"/>
</dbReference>
<dbReference type="InterPro" id="IPR049900">
    <property type="entry name" value="PKS_mFAS_DH"/>
</dbReference>
<dbReference type="InterPro" id="IPR042104">
    <property type="entry name" value="PKS_dehydratase_sf"/>
</dbReference>
<feature type="domain" description="PKS/mFAS DH" evidence="5">
    <location>
        <begin position="527"/>
        <end position="831"/>
    </location>
</feature>
<evidence type="ECO:0000259" key="5">
    <source>
        <dbReference type="PROSITE" id="PS52019"/>
    </source>
</evidence>
<reference evidence="7 8" key="1">
    <citation type="journal article" date="2014" name="PLoS ONE">
        <title>Identification and Characterization of a New Erythromycin Biosynthetic Gene Cluster in Actinopolyspora erythraea YIM90600, a Novel Erythronolide-Producing Halophilic Actinomycete Isolated from Salt Field.</title>
        <authorList>
            <person name="Chen D."/>
            <person name="Feng J."/>
            <person name="Huang L."/>
            <person name="Zhang Q."/>
            <person name="Wu J."/>
            <person name="Zhu X."/>
            <person name="Duan Y."/>
            <person name="Xu Z."/>
        </authorList>
    </citation>
    <scope>NUCLEOTIDE SEQUENCE [LARGE SCALE GENOMIC DNA]</scope>
    <source>
        <strain evidence="7 8">YIM90600</strain>
    </source>
</reference>
<dbReference type="KEGG" id="aey:CDG81_17060"/>
<dbReference type="PROSITE" id="PS52019">
    <property type="entry name" value="PKS_MFAS_DH"/>
    <property type="match status" value="1"/>
</dbReference>
<feature type="active site" description="Proton donor; for dehydratase activity" evidence="3">
    <location>
        <position position="746"/>
    </location>
</feature>
<sequence>MPHPALPETASVRRHALHEIPMPLTPVRDGIEAVPPATLVLTNSPRVADHPSLEKRAVQVLCTDPARQGASAGESSTTFSQRTDDSIEHVRVVLDTSTAREPGSQHPTTACTRLHELAFLAAQRYRERIRESGSYGVVALGAPASSPPTPETGLFTGLLKCLAWELGRELTFGVVTDQTDVERALEQLAEESTCSRRFPHALRRGGTRYEERLVPTVAEQSGDPIPSSPVVVASGGGRGLTSLILRSLATQRNLKVWLLGSPDLDSVSDEVFRMSEDEFAAWRPEFMRAIKRREPHAKPNELKRRFTELEHARETKHTIDRLRELLGRDRVRYIACDLRDPDGMGRAAQRILAEDPSVDFLIHGAVFSHPAALTAKTLEDFRKVRDVKVRGYCNLKEALGEHTRTWCNFGSVVGTLGLPGDVDYASANDYLAAAAQASNVVNGNDEYTLAWTWWRESGFGGRRLAGGHMARTGWLTGVTNDEGVQHFEEELQQPRRGRATIALLGEAEYRTYGREMPGLVVPGFAGEASLYLENRQETETATTWSRQLEPYLRDRHLWEHRVHGYPTMPGAEELEMMAEAARALFPGMRPVVFSDVRFLSFLRVYPHQPPPIYTITASVVDTNPDHPRITVEVSSRRYHVNGHQLGPRRHHASAHVELAEQPSPVDAEPLPSSRSGREITDPYYRARPLLELSGPYASTGPLRLNERGSSTWFRLRAVETSHTPVVLDGDGPGAPRTRLLPTLLIDATTRVPIRDSEAPERIGIGIPTGYDRLWLHTEHDDIEHHRSYDRAITIRHEHHSDVLRCRAVAPDRRTLLIIENPRFHELRGEEA</sequence>